<feature type="domain" description="DUF6546" evidence="2">
    <location>
        <begin position="295"/>
        <end position="458"/>
    </location>
</feature>
<sequence>MSFLYYADLPSELRKGIRDIAIKRLCLKTQSYWRDWTQPILEQRYPGQTDLATFACVDSEWRADVERVTFREIHLHECPHCAIWRGGELETFEAVMVGPRRSYVTNISINFTLCFANSIRRPRKAFVMASEGSAIQAPAVSKWCLEDGLSRVTRQLLNILGQWTPEEVHRSSIQVTLRLYFHELTSNPAIDKSVWPFGATKNRSLDGLPVVPFVDVYFLLQGDYSVINPSTLVGFYKRLHNLRKIRIHEGNWLHGSWSPADFVYFAGMLKDVAPGLKELYASIRLDRSRGEFPGAVTEYLRNLTFGLETAEIHDISDTPLFFAPYNVSPRDATYTLLPEWQKLQDLSLRGYSQALTDPEAMVDLDTLLISAGRAVAFMPNVETLYVNSACQIEVTRAWRNVAFCFKRDQSNVTRLQNVTTCVLWVTHQAPSKIAVDTWQDTIWQKWQVSLEINVKLKAEDDDWYSWEEALKRQAEATRKQAEASLEQAEAEASREQAEAEE</sequence>
<feature type="compositionally biased region" description="Basic and acidic residues" evidence="1">
    <location>
        <begin position="491"/>
        <end position="501"/>
    </location>
</feature>
<protein>
    <recommendedName>
        <fullName evidence="2">DUF6546 domain-containing protein</fullName>
    </recommendedName>
</protein>
<organism evidence="3 4">
    <name type="scientific">Cytospora mali</name>
    <name type="common">Apple Valsa canker fungus</name>
    <name type="synonym">Valsa mali</name>
    <dbReference type="NCBI Taxonomy" id="578113"/>
    <lineage>
        <taxon>Eukaryota</taxon>
        <taxon>Fungi</taxon>
        <taxon>Dikarya</taxon>
        <taxon>Ascomycota</taxon>
        <taxon>Pezizomycotina</taxon>
        <taxon>Sordariomycetes</taxon>
        <taxon>Sordariomycetidae</taxon>
        <taxon>Diaporthales</taxon>
        <taxon>Cytosporaceae</taxon>
        <taxon>Cytospora</taxon>
    </lineage>
</organism>
<dbReference type="Pfam" id="PF20183">
    <property type="entry name" value="DUF6546"/>
    <property type="match status" value="1"/>
</dbReference>
<proteinExistence type="predicted"/>
<dbReference type="AlphaFoldDB" id="A0A194VHX8"/>
<evidence type="ECO:0000259" key="2">
    <source>
        <dbReference type="Pfam" id="PF20183"/>
    </source>
</evidence>
<feature type="region of interest" description="Disordered" evidence="1">
    <location>
        <begin position="481"/>
        <end position="501"/>
    </location>
</feature>
<evidence type="ECO:0000313" key="3">
    <source>
        <dbReference type="EMBL" id="KUI63744.1"/>
    </source>
</evidence>
<accession>A0A194VHX8</accession>
<reference evidence="3" key="1">
    <citation type="submission" date="2014-12" db="EMBL/GenBank/DDBJ databases">
        <title>Genome Sequence of Valsa Canker Pathogens Uncovers a Specific Adaption of Colonization on Woody Bark.</title>
        <authorList>
            <person name="Yin Z."/>
            <person name="Liu H."/>
            <person name="Gao X."/>
            <person name="Li Z."/>
            <person name="Song N."/>
            <person name="Ke X."/>
            <person name="Dai Q."/>
            <person name="Wu Y."/>
            <person name="Sun Y."/>
            <person name="Xu J.-R."/>
            <person name="Kang Z.K."/>
            <person name="Wang L."/>
            <person name="Huang L."/>
        </authorList>
    </citation>
    <scope>NUCLEOTIDE SEQUENCE [LARGE SCALE GENOMIC DNA]</scope>
    <source>
        <strain evidence="3">03-8</strain>
    </source>
</reference>
<name>A0A194VHX8_CYTMA</name>
<evidence type="ECO:0000256" key="1">
    <source>
        <dbReference type="SAM" id="MobiDB-lite"/>
    </source>
</evidence>
<evidence type="ECO:0000313" key="4">
    <source>
        <dbReference type="Proteomes" id="UP000078559"/>
    </source>
</evidence>
<gene>
    <name evidence="3" type="ORF">VM1G_10462</name>
</gene>
<dbReference type="Proteomes" id="UP000078559">
    <property type="component" value="Unassembled WGS sequence"/>
</dbReference>
<keyword evidence="4" id="KW-1185">Reference proteome</keyword>
<dbReference type="InterPro" id="IPR046676">
    <property type="entry name" value="DUF6546"/>
</dbReference>
<dbReference type="EMBL" id="KN796114">
    <property type="protein sequence ID" value="KUI63744.1"/>
    <property type="molecule type" value="Genomic_DNA"/>
</dbReference>